<dbReference type="InterPro" id="IPR029071">
    <property type="entry name" value="Ubiquitin-like_domsf"/>
</dbReference>
<gene>
    <name evidence="3" type="ORF">TL16_g04152</name>
</gene>
<name>A0A9W7E252_9STRA</name>
<evidence type="ECO:0000259" key="2">
    <source>
        <dbReference type="PROSITE" id="PS50053"/>
    </source>
</evidence>
<feature type="compositionally biased region" description="Low complexity" evidence="1">
    <location>
        <begin position="17"/>
        <end position="36"/>
    </location>
</feature>
<feature type="domain" description="Ubiquitin-like" evidence="2">
    <location>
        <begin position="158"/>
        <end position="190"/>
    </location>
</feature>
<evidence type="ECO:0000256" key="1">
    <source>
        <dbReference type="SAM" id="MobiDB-lite"/>
    </source>
</evidence>
<organism evidence="3 4">
    <name type="scientific">Triparma laevis f. inornata</name>
    <dbReference type="NCBI Taxonomy" id="1714386"/>
    <lineage>
        <taxon>Eukaryota</taxon>
        <taxon>Sar</taxon>
        <taxon>Stramenopiles</taxon>
        <taxon>Ochrophyta</taxon>
        <taxon>Bolidophyceae</taxon>
        <taxon>Parmales</taxon>
        <taxon>Triparmaceae</taxon>
        <taxon>Triparma</taxon>
    </lineage>
</organism>
<protein>
    <recommendedName>
        <fullName evidence="2">Ubiquitin-like domain-containing protein</fullName>
    </recommendedName>
</protein>
<dbReference type="AlphaFoldDB" id="A0A9W7E252"/>
<dbReference type="EMBL" id="BLQM01000113">
    <property type="protein sequence ID" value="GMH65254.1"/>
    <property type="molecule type" value="Genomic_DNA"/>
</dbReference>
<dbReference type="InterPro" id="IPR000626">
    <property type="entry name" value="Ubiquitin-like_dom"/>
</dbReference>
<dbReference type="PROSITE" id="PS50053">
    <property type="entry name" value="UBIQUITIN_2"/>
    <property type="match status" value="1"/>
</dbReference>
<dbReference type="Proteomes" id="UP001162640">
    <property type="component" value="Unassembled WGS sequence"/>
</dbReference>
<feature type="region of interest" description="Disordered" evidence="1">
    <location>
        <begin position="1"/>
        <end position="48"/>
    </location>
</feature>
<reference evidence="4" key="1">
    <citation type="journal article" date="2023" name="Commun. Biol.">
        <title>Genome analysis of Parmales, the sister group of diatoms, reveals the evolutionary specialization of diatoms from phago-mixotrophs to photoautotrophs.</title>
        <authorList>
            <person name="Ban H."/>
            <person name="Sato S."/>
            <person name="Yoshikawa S."/>
            <person name="Yamada K."/>
            <person name="Nakamura Y."/>
            <person name="Ichinomiya M."/>
            <person name="Sato N."/>
            <person name="Blanc-Mathieu R."/>
            <person name="Endo H."/>
            <person name="Kuwata A."/>
            <person name="Ogata H."/>
        </authorList>
    </citation>
    <scope>NUCLEOTIDE SEQUENCE [LARGE SCALE GENOMIC DNA]</scope>
</reference>
<evidence type="ECO:0000313" key="3">
    <source>
        <dbReference type="EMBL" id="GMH65254.1"/>
    </source>
</evidence>
<proteinExistence type="predicted"/>
<accession>A0A9W7E252</accession>
<dbReference type="SUPFAM" id="SSF54236">
    <property type="entry name" value="Ubiquitin-like"/>
    <property type="match status" value="1"/>
</dbReference>
<sequence length="725" mass="82943">MGLFGKDKKKVPEGLALPGLNLSSSDSPSSNLAANNTDEPTDGFPKPKSKASFYLAAKKKKNEIEDKALAANQAFFGGDSGTGGHIKGTKRKIGLKIAITLATLPIKATVKCVDFSLRAVGLRRRIRPKLKEVIVRNSDKDGERLHLNCIWPCETLILKKKLQAFVGVRSDNQRLVYCGKILKDDEIIPEDCFKADPKDGSDMVFHIWMINVGFSMDKYTAMKGKESRLGATGAKIVPDDTLEMEDETEEERLAREEEERVRWEVKETMKALILGVEQAVIDEQINNEDPALNPRKDRFDMNKELELIGCKEYAEGLKKIGFGERGAFSFVKEEHLIGYPLFVHSKARKKIVGLAAAYRRQLQYEEQQLKTHLTKMNEISFSKKYTVDGKEFFHSKAEMDNFYAAIEEEKKEESRRSSHANITNKFKKIRQGMNFLSLTQHEPPPKEHGEFMEEKIDKLTKFNAKDEWGLPARPSIYKGFMEEKYLQQKLHEDEQMNKTKVAQWRGDLHDRLVAADAFGNGHVAIHDLRRILHYVLGEEHVHNPEGRTEEILLKSDEDGGGIHHDHDILIDTTVAIMLDALKKHVSGEQLRAHKNRLEEKAKKDRKLHYWLHLEEDAEEERQKEIRKVTPYNCPAFKSQPFNARRCVHCKYDRNLHTIIHTKQDYIDIIAKRNQDAMSADMKLNEANAILARQESVKAKLKEQLNALGGAKMDWEDVSDAKKKKH</sequence>
<dbReference type="CDD" id="cd17039">
    <property type="entry name" value="Ubl_ubiquitin_like"/>
    <property type="match status" value="1"/>
</dbReference>
<evidence type="ECO:0000313" key="4">
    <source>
        <dbReference type="Proteomes" id="UP001162640"/>
    </source>
</evidence>
<comment type="caution">
    <text evidence="3">The sequence shown here is derived from an EMBL/GenBank/DDBJ whole genome shotgun (WGS) entry which is preliminary data.</text>
</comment>
<dbReference type="Gene3D" id="3.10.20.90">
    <property type="entry name" value="Phosphatidylinositol 3-kinase Catalytic Subunit, Chain A, domain 1"/>
    <property type="match status" value="1"/>
</dbReference>